<keyword evidence="2" id="KW-1185">Reference proteome</keyword>
<comment type="caution">
    <text evidence="1">The sequence shown here is derived from an EMBL/GenBank/DDBJ whole genome shotgun (WGS) entry which is preliminary data.</text>
</comment>
<dbReference type="EMBL" id="JABBFX010000001">
    <property type="protein sequence ID" value="NML42527.1"/>
    <property type="molecule type" value="Genomic_DNA"/>
</dbReference>
<evidence type="ECO:0000313" key="1">
    <source>
        <dbReference type="EMBL" id="NML42527.1"/>
    </source>
</evidence>
<dbReference type="Proteomes" id="UP000541185">
    <property type="component" value="Unassembled WGS sequence"/>
</dbReference>
<organism evidence="1 2">
    <name type="scientific">Ramlibacter agri</name>
    <dbReference type="NCBI Taxonomy" id="2728837"/>
    <lineage>
        <taxon>Bacteria</taxon>
        <taxon>Pseudomonadati</taxon>
        <taxon>Pseudomonadota</taxon>
        <taxon>Betaproteobacteria</taxon>
        <taxon>Burkholderiales</taxon>
        <taxon>Comamonadaceae</taxon>
        <taxon>Ramlibacter</taxon>
    </lineage>
</organism>
<accession>A0A848GWL9</accession>
<dbReference type="AlphaFoldDB" id="A0A848GWL9"/>
<proteinExistence type="predicted"/>
<dbReference type="PROSITE" id="PS51257">
    <property type="entry name" value="PROKAR_LIPOPROTEIN"/>
    <property type="match status" value="1"/>
</dbReference>
<evidence type="ECO:0000313" key="2">
    <source>
        <dbReference type="Proteomes" id="UP000541185"/>
    </source>
</evidence>
<name>A0A848GWL9_9BURK</name>
<gene>
    <name evidence="1" type="ORF">HHL11_02120</name>
</gene>
<sequence>MQDEIKTKVRAGGLRYQSKSPGTAFAGPFGGTMSCILCSRHMPRSRLESFRLAGNLQYRCRDGC</sequence>
<reference evidence="1 2" key="1">
    <citation type="submission" date="2020-04" db="EMBL/GenBank/DDBJ databases">
        <title>Ramlibacter sp. G-1-2-2 isolated from soil.</title>
        <authorList>
            <person name="Dahal R.H."/>
        </authorList>
    </citation>
    <scope>NUCLEOTIDE SEQUENCE [LARGE SCALE GENOMIC DNA]</scope>
    <source>
        <strain evidence="1 2">G-1-2-2</strain>
    </source>
</reference>
<dbReference type="RefSeq" id="WP_169416733.1">
    <property type="nucleotide sequence ID" value="NZ_JABBFX010000001.1"/>
</dbReference>
<protein>
    <submittedName>
        <fullName evidence="1">Uncharacterized protein</fullName>
    </submittedName>
</protein>